<protein>
    <submittedName>
        <fullName evidence="1">Uncharacterized protein</fullName>
    </submittedName>
</protein>
<name>A0ABS0DI01_9NOCA</name>
<sequence>MTRDEVVALLTIANIYDDRKPSETLVIAWSEAAQRAHWTFHTAKEAIHNHYAETSDRIMPGHITERIRRTRRRFWDQ</sequence>
<dbReference type="Proteomes" id="UP000707731">
    <property type="component" value="Unassembled WGS sequence"/>
</dbReference>
<comment type="caution">
    <text evidence="1">The sequence shown here is derived from an EMBL/GenBank/DDBJ whole genome shotgun (WGS) entry which is preliminary data.</text>
</comment>
<evidence type="ECO:0000313" key="1">
    <source>
        <dbReference type="EMBL" id="MBF6358095.1"/>
    </source>
</evidence>
<keyword evidence="2" id="KW-1185">Reference proteome</keyword>
<dbReference type="EMBL" id="JADLQN010000010">
    <property type="protein sequence ID" value="MBF6358095.1"/>
    <property type="molecule type" value="Genomic_DNA"/>
</dbReference>
<organism evidence="1 2">
    <name type="scientific">Nocardia higoensis</name>
    <dbReference type="NCBI Taxonomy" id="228599"/>
    <lineage>
        <taxon>Bacteria</taxon>
        <taxon>Bacillati</taxon>
        <taxon>Actinomycetota</taxon>
        <taxon>Actinomycetes</taxon>
        <taxon>Mycobacteriales</taxon>
        <taxon>Nocardiaceae</taxon>
        <taxon>Nocardia</taxon>
    </lineage>
</organism>
<gene>
    <name evidence="1" type="ORF">IU449_26730</name>
</gene>
<dbReference type="RefSeq" id="WP_195004936.1">
    <property type="nucleotide sequence ID" value="NZ_JADLQN010000010.1"/>
</dbReference>
<reference evidence="1 2" key="1">
    <citation type="submission" date="2020-10" db="EMBL/GenBank/DDBJ databases">
        <title>Identification of Nocardia species via Next-generation sequencing and recognition of intraspecies genetic diversity.</title>
        <authorList>
            <person name="Li P."/>
            <person name="Li P."/>
            <person name="Lu B."/>
        </authorList>
    </citation>
    <scope>NUCLEOTIDE SEQUENCE [LARGE SCALE GENOMIC DNA]</scope>
    <source>
        <strain evidence="1 2">BJ06-0143</strain>
    </source>
</reference>
<proteinExistence type="predicted"/>
<evidence type="ECO:0000313" key="2">
    <source>
        <dbReference type="Proteomes" id="UP000707731"/>
    </source>
</evidence>
<accession>A0ABS0DI01</accession>